<accession>A0A419W180</accession>
<evidence type="ECO:0000256" key="1">
    <source>
        <dbReference type="SAM" id="MobiDB-lite"/>
    </source>
</evidence>
<dbReference type="EMBL" id="RAPO01000004">
    <property type="protein sequence ID" value="RKD89231.1"/>
    <property type="molecule type" value="Genomic_DNA"/>
</dbReference>
<keyword evidence="3" id="KW-1185">Reference proteome</keyword>
<dbReference type="AlphaFoldDB" id="A0A419W180"/>
<sequence length="726" mass="77597">MLGIGSVGTAIGSATPQESADRGRDGRPWNRDVDANEHTLFDLHSLDVDHVHTAARDADALVWRDEEGILHVDTQDETLYSGEDFTEAVQTALDSLTDGRDRKERVVVAASGTVTDGGTNWDEPGPDAIDVPSNVVLDVRGTIRVDGGIALRALDAENIEIPRAVIRGEGQALLFRSVRNVHIGRLDIRGEPAISGVRIDGFAKGRGDDTIRCEDIQIDSTYIERIVEGSNEHAFETYAVDRLQLGEIIVKDVPTGAGVLLNDTQDATVGEIVALDIDPGGGYGAFRLANSCTDITCGQVVARNAARGVFTVSDTSHATVNSVNIAGTDSHGVLIQDGENITINGGVIKDPGDEGVRIDSRSSPEHRPAESVSVSNLRIVDESGQEGISVTVGGRSGKDTNNVRVVNNDVRDSGGIYVESPSTIVRDNVGDGIASGSVTLESGAAPAARVEDIAEHGSATLDLRAQVTTVPDVPFAWDHRFEWTGDGWDLVIEWESDPGEDLELNFVADQPQVTAGLVNETDDEDEDDEFDVGDRSPGVVDGFENGNLDEYEGSADNYEVTSEAPIAEGNYSLKGGVNSDNATPIVSTDGLERYPSQGTTFSAEIGFTEEMPHMGIVFGAMDVGDFHLIRLENLWSYFEEDDPDIKLQMLAGGDVKDGVDPEALEPGEFHELVVEWSQDDEITVTLHDPDGAEIASVTGYGDGRTAGGIGTRRTALLDDITIDEVH</sequence>
<evidence type="ECO:0000313" key="3">
    <source>
        <dbReference type="Proteomes" id="UP000283805"/>
    </source>
</evidence>
<dbReference type="InterPro" id="IPR011050">
    <property type="entry name" value="Pectin_lyase_fold/virulence"/>
</dbReference>
<dbReference type="RefSeq" id="WP_170155614.1">
    <property type="nucleotide sequence ID" value="NZ_RAPO01000004.1"/>
</dbReference>
<dbReference type="InterPro" id="IPR012334">
    <property type="entry name" value="Pectin_lyas_fold"/>
</dbReference>
<feature type="compositionally biased region" description="Basic and acidic residues" evidence="1">
    <location>
        <begin position="19"/>
        <end position="31"/>
    </location>
</feature>
<reference evidence="2 3" key="1">
    <citation type="submission" date="2018-09" db="EMBL/GenBank/DDBJ databases">
        <title>Genomic Encyclopedia of Archaeal and Bacterial Type Strains, Phase II (KMG-II): from individual species to whole genera.</title>
        <authorList>
            <person name="Goeker M."/>
        </authorList>
    </citation>
    <scope>NUCLEOTIDE SEQUENCE [LARGE SCALE GENOMIC DNA]</scope>
    <source>
        <strain evidence="2 3">DSM 13151</strain>
    </source>
</reference>
<dbReference type="OrthoDB" id="184747at2157"/>
<feature type="region of interest" description="Disordered" evidence="1">
    <location>
        <begin position="1"/>
        <end position="31"/>
    </location>
</feature>
<dbReference type="GO" id="GO:0016829">
    <property type="term" value="F:lyase activity"/>
    <property type="evidence" value="ECO:0007669"/>
    <property type="project" value="UniProtKB-KW"/>
</dbReference>
<protein>
    <submittedName>
        <fullName evidence="2">Parallel beta helix pectate lyase-like protein</fullName>
    </submittedName>
</protein>
<dbReference type="Proteomes" id="UP000283805">
    <property type="component" value="Unassembled WGS sequence"/>
</dbReference>
<name>A0A419W180_9EURY</name>
<dbReference type="SUPFAM" id="SSF51126">
    <property type="entry name" value="Pectin lyase-like"/>
    <property type="match status" value="1"/>
</dbReference>
<proteinExistence type="predicted"/>
<organism evidence="2 3">
    <name type="scientific">Halopiger aswanensis</name>
    <dbReference type="NCBI Taxonomy" id="148449"/>
    <lineage>
        <taxon>Archaea</taxon>
        <taxon>Methanobacteriati</taxon>
        <taxon>Methanobacteriota</taxon>
        <taxon>Stenosarchaea group</taxon>
        <taxon>Halobacteria</taxon>
        <taxon>Halobacteriales</taxon>
        <taxon>Natrialbaceae</taxon>
        <taxon>Halopiger</taxon>
    </lineage>
</organism>
<dbReference type="SMART" id="SM00710">
    <property type="entry name" value="PbH1"/>
    <property type="match status" value="4"/>
</dbReference>
<dbReference type="InterPro" id="IPR006626">
    <property type="entry name" value="PbH1"/>
</dbReference>
<evidence type="ECO:0000313" key="2">
    <source>
        <dbReference type="EMBL" id="RKD89231.1"/>
    </source>
</evidence>
<keyword evidence="2" id="KW-0456">Lyase</keyword>
<comment type="caution">
    <text evidence="2">The sequence shown here is derived from an EMBL/GenBank/DDBJ whole genome shotgun (WGS) entry which is preliminary data.</text>
</comment>
<dbReference type="Gene3D" id="2.160.20.10">
    <property type="entry name" value="Single-stranded right-handed beta-helix, Pectin lyase-like"/>
    <property type="match status" value="1"/>
</dbReference>
<gene>
    <name evidence="2" type="ORF">ATJ93_4061</name>
</gene>